<protein>
    <recommendedName>
        <fullName evidence="4">Glycine zipper family protein</fullName>
    </recommendedName>
</protein>
<dbReference type="Proteomes" id="UP000323258">
    <property type="component" value="Unassembled WGS sequence"/>
</dbReference>
<feature type="chain" id="PRO_5022926371" description="Glycine zipper family protein" evidence="1">
    <location>
        <begin position="22"/>
        <end position="120"/>
    </location>
</feature>
<gene>
    <name evidence="2" type="ORF">FY036_22450</name>
</gene>
<dbReference type="EMBL" id="VSZS01000068">
    <property type="protein sequence ID" value="TYR29613.1"/>
    <property type="molecule type" value="Genomic_DNA"/>
</dbReference>
<reference evidence="2 3" key="2">
    <citation type="submission" date="2019-09" db="EMBL/GenBank/DDBJ databases">
        <title>Mesorhizobium sp. MaA-C15 isolated from Microcystis aeruginosa.</title>
        <authorList>
            <person name="Jeong S.E."/>
            <person name="Jin H.M."/>
            <person name="Jeon C.O."/>
        </authorList>
    </citation>
    <scope>NUCLEOTIDE SEQUENCE [LARGE SCALE GENOMIC DNA]</scope>
    <source>
        <strain evidence="2 3">MaA-C15</strain>
    </source>
</reference>
<organism evidence="2 3">
    <name type="scientific">Neoaquamicrobium microcysteis</name>
    <dbReference type="NCBI Taxonomy" id="2682781"/>
    <lineage>
        <taxon>Bacteria</taxon>
        <taxon>Pseudomonadati</taxon>
        <taxon>Pseudomonadota</taxon>
        <taxon>Alphaproteobacteria</taxon>
        <taxon>Hyphomicrobiales</taxon>
        <taxon>Phyllobacteriaceae</taxon>
        <taxon>Neoaquamicrobium</taxon>
    </lineage>
</organism>
<evidence type="ECO:0000256" key="1">
    <source>
        <dbReference type="SAM" id="SignalP"/>
    </source>
</evidence>
<dbReference type="PROSITE" id="PS51257">
    <property type="entry name" value="PROKAR_LIPOPROTEIN"/>
    <property type="match status" value="1"/>
</dbReference>
<evidence type="ECO:0000313" key="3">
    <source>
        <dbReference type="Proteomes" id="UP000323258"/>
    </source>
</evidence>
<reference evidence="2 3" key="1">
    <citation type="submission" date="2019-08" db="EMBL/GenBank/DDBJ databases">
        <authorList>
            <person name="Seo Y.L."/>
        </authorList>
    </citation>
    <scope>NUCLEOTIDE SEQUENCE [LARGE SCALE GENOMIC DNA]</scope>
    <source>
        <strain evidence="2 3">MaA-C15</strain>
    </source>
</reference>
<feature type="signal peptide" evidence="1">
    <location>
        <begin position="1"/>
        <end position="21"/>
    </location>
</feature>
<proteinExistence type="predicted"/>
<keyword evidence="3" id="KW-1185">Reference proteome</keyword>
<accession>A0A5D4GNT0</accession>
<evidence type="ECO:0000313" key="2">
    <source>
        <dbReference type="EMBL" id="TYR29613.1"/>
    </source>
</evidence>
<comment type="caution">
    <text evidence="2">The sequence shown here is derived from an EMBL/GenBank/DDBJ whole genome shotgun (WGS) entry which is preliminary data.</text>
</comment>
<dbReference type="AlphaFoldDB" id="A0A5D4GNT0"/>
<evidence type="ECO:0008006" key="4">
    <source>
        <dbReference type="Google" id="ProtNLM"/>
    </source>
</evidence>
<keyword evidence="1" id="KW-0732">Signal</keyword>
<sequence>MRALLIAALCGSLAACSQTTATVDAEGGHHTPRQARTAAAAHPSQTAAAADECDKAIQNQTNAAMLGGALGMAGAFGGFGGRGGAIAGQVASTAGGAIARSQSAQARANVMHQCQQRYAS</sequence>
<name>A0A5D4GNT0_9HYPH</name>
<dbReference type="RefSeq" id="WP_148916922.1">
    <property type="nucleotide sequence ID" value="NZ_VSZS01000068.1"/>
</dbReference>